<proteinExistence type="predicted"/>
<dbReference type="EMBL" id="KL367510">
    <property type="protein sequence ID" value="KFD67847.1"/>
    <property type="molecule type" value="Genomic_DNA"/>
</dbReference>
<reference evidence="1" key="1">
    <citation type="journal article" date="2014" name="Nat. Genet.">
        <title>Genome and transcriptome of the porcine whipworm Trichuris suis.</title>
        <authorList>
            <person name="Jex A.R."/>
            <person name="Nejsum P."/>
            <person name="Schwarz E.M."/>
            <person name="Hu L."/>
            <person name="Young N.D."/>
            <person name="Hall R.S."/>
            <person name="Korhonen P.K."/>
            <person name="Liao S."/>
            <person name="Thamsborg S."/>
            <person name="Xia J."/>
            <person name="Xu P."/>
            <person name="Wang S."/>
            <person name="Scheerlinck J.P."/>
            <person name="Hofmann A."/>
            <person name="Sternberg P.W."/>
            <person name="Wang J."/>
            <person name="Gasser R.B."/>
        </authorList>
    </citation>
    <scope>NUCLEOTIDE SEQUENCE [LARGE SCALE GENOMIC DNA]</scope>
    <source>
        <strain evidence="1">DCEP-RM93F</strain>
    </source>
</reference>
<evidence type="ECO:0000313" key="1">
    <source>
        <dbReference type="EMBL" id="KFD67847.1"/>
    </source>
</evidence>
<gene>
    <name evidence="1" type="ORF">M514_00249</name>
</gene>
<protein>
    <submittedName>
        <fullName evidence="1">Uncharacterized protein</fullName>
    </submittedName>
</protein>
<sequence>MVDITKYLLELNVKLQGSNQLLSSLVSNVKSFEPQLRLWKLELEKVNTVHSPTVEGQKPSTTLEYAGECTKLLEVFSERFNYVKSRQMDLNIFAIPFNIEPADLPHNPQHDIFSCKVMISSKLGTNISCCLSPVSVT</sequence>
<dbReference type="Proteomes" id="UP000030758">
    <property type="component" value="Unassembled WGS sequence"/>
</dbReference>
<dbReference type="PANTHER" id="PTHR45913">
    <property type="entry name" value="EPM2A-INTERACTING PROTEIN 1"/>
    <property type="match status" value="1"/>
</dbReference>
<dbReference type="PANTHER" id="PTHR45913:SF5">
    <property type="entry name" value="GENERAL TRANSCRIPTION FACTOR II-I REPEAT DOMAIN-CONTAINING PROTEIN 2A-LIKE PROTEIN"/>
    <property type="match status" value="1"/>
</dbReference>
<accession>A0A085NEF1</accession>
<name>A0A085NEF1_9BILA</name>
<organism evidence="1">
    <name type="scientific">Trichuris suis</name>
    <name type="common">pig whipworm</name>
    <dbReference type="NCBI Taxonomy" id="68888"/>
    <lineage>
        <taxon>Eukaryota</taxon>
        <taxon>Metazoa</taxon>
        <taxon>Ecdysozoa</taxon>
        <taxon>Nematoda</taxon>
        <taxon>Enoplea</taxon>
        <taxon>Dorylaimia</taxon>
        <taxon>Trichinellida</taxon>
        <taxon>Trichuridae</taxon>
        <taxon>Trichuris</taxon>
    </lineage>
</organism>
<dbReference type="AlphaFoldDB" id="A0A085NEF1"/>